<evidence type="ECO:0000259" key="3">
    <source>
        <dbReference type="PROSITE" id="PS50048"/>
    </source>
</evidence>
<evidence type="ECO:0000313" key="4">
    <source>
        <dbReference type="EMBL" id="KAH6869230.1"/>
    </source>
</evidence>
<dbReference type="Pfam" id="PF00172">
    <property type="entry name" value="Zn_clus"/>
    <property type="match status" value="1"/>
</dbReference>
<feature type="compositionally biased region" description="Low complexity" evidence="2">
    <location>
        <begin position="190"/>
        <end position="204"/>
    </location>
</feature>
<comment type="caution">
    <text evidence="4">The sequence shown here is derived from an EMBL/GenBank/DDBJ whole genome shotgun (WGS) entry which is preliminary data.</text>
</comment>
<dbReference type="SUPFAM" id="SSF57701">
    <property type="entry name" value="Zn2/Cys6 DNA-binding domain"/>
    <property type="match status" value="1"/>
</dbReference>
<name>A0A9P8VRX3_9HYPO</name>
<dbReference type="InterPro" id="IPR036864">
    <property type="entry name" value="Zn2-C6_fun-type_DNA-bd_sf"/>
</dbReference>
<keyword evidence="1" id="KW-0539">Nucleus</keyword>
<dbReference type="Gene3D" id="4.10.240.10">
    <property type="entry name" value="Zn(2)-C6 fungal-type DNA-binding domain"/>
    <property type="match status" value="1"/>
</dbReference>
<dbReference type="PROSITE" id="PS00463">
    <property type="entry name" value="ZN2_CY6_FUNGAL_1"/>
    <property type="match status" value="1"/>
</dbReference>
<dbReference type="InterPro" id="IPR053187">
    <property type="entry name" value="Notoamide_regulator"/>
</dbReference>
<reference evidence="4 5" key="1">
    <citation type="journal article" date="2021" name="Nat. Commun.">
        <title>Genetic determinants of endophytism in the Arabidopsis root mycobiome.</title>
        <authorList>
            <person name="Mesny F."/>
            <person name="Miyauchi S."/>
            <person name="Thiergart T."/>
            <person name="Pickel B."/>
            <person name="Atanasova L."/>
            <person name="Karlsson M."/>
            <person name="Huettel B."/>
            <person name="Barry K.W."/>
            <person name="Haridas S."/>
            <person name="Chen C."/>
            <person name="Bauer D."/>
            <person name="Andreopoulos W."/>
            <person name="Pangilinan J."/>
            <person name="LaButti K."/>
            <person name="Riley R."/>
            <person name="Lipzen A."/>
            <person name="Clum A."/>
            <person name="Drula E."/>
            <person name="Henrissat B."/>
            <person name="Kohler A."/>
            <person name="Grigoriev I.V."/>
            <person name="Martin F.M."/>
            <person name="Hacquard S."/>
        </authorList>
    </citation>
    <scope>NUCLEOTIDE SEQUENCE [LARGE SCALE GENOMIC DNA]</scope>
    <source>
        <strain evidence="4 5">MPI-CAGE-CH-0241</strain>
    </source>
</reference>
<evidence type="ECO:0000256" key="1">
    <source>
        <dbReference type="ARBA" id="ARBA00023242"/>
    </source>
</evidence>
<dbReference type="PANTHER" id="PTHR47256:SF1">
    <property type="entry name" value="ZN(II)2CYS6 TRANSCRIPTION FACTOR (EUROFUNG)"/>
    <property type="match status" value="1"/>
</dbReference>
<evidence type="ECO:0000313" key="5">
    <source>
        <dbReference type="Proteomes" id="UP000777438"/>
    </source>
</evidence>
<gene>
    <name evidence="4" type="ORF">B0T10DRAFT_467381</name>
</gene>
<feature type="region of interest" description="Disordered" evidence="2">
    <location>
        <begin position="190"/>
        <end position="217"/>
    </location>
</feature>
<dbReference type="InterPro" id="IPR001138">
    <property type="entry name" value="Zn2Cys6_DnaBD"/>
</dbReference>
<feature type="compositionally biased region" description="Acidic residues" evidence="2">
    <location>
        <begin position="730"/>
        <end position="747"/>
    </location>
</feature>
<dbReference type="AlphaFoldDB" id="A0A9P8VRX3"/>
<dbReference type="SMART" id="SM00066">
    <property type="entry name" value="GAL4"/>
    <property type="match status" value="1"/>
</dbReference>
<evidence type="ECO:0000256" key="2">
    <source>
        <dbReference type="SAM" id="MobiDB-lite"/>
    </source>
</evidence>
<feature type="domain" description="Zn(2)-C6 fungal-type" evidence="3">
    <location>
        <begin position="48"/>
        <end position="80"/>
    </location>
</feature>
<dbReference type="CDD" id="cd00067">
    <property type="entry name" value="GAL4"/>
    <property type="match status" value="1"/>
</dbReference>
<dbReference type="EMBL" id="JAGPYM010000077">
    <property type="protein sequence ID" value="KAH6869230.1"/>
    <property type="molecule type" value="Genomic_DNA"/>
</dbReference>
<dbReference type="GO" id="GO:0008270">
    <property type="term" value="F:zinc ion binding"/>
    <property type="evidence" value="ECO:0007669"/>
    <property type="project" value="InterPro"/>
</dbReference>
<protein>
    <recommendedName>
        <fullName evidence="3">Zn(2)-C6 fungal-type domain-containing protein</fullName>
    </recommendedName>
</protein>
<dbReference type="PROSITE" id="PS50048">
    <property type="entry name" value="ZN2_CY6_FUNGAL_2"/>
    <property type="match status" value="1"/>
</dbReference>
<dbReference type="PANTHER" id="PTHR47256">
    <property type="entry name" value="ZN(II)2CYS6 TRANSCRIPTION FACTOR (EUROFUNG)-RELATED"/>
    <property type="match status" value="1"/>
</dbReference>
<dbReference type="Proteomes" id="UP000777438">
    <property type="component" value="Unassembled WGS sequence"/>
</dbReference>
<keyword evidence="5" id="KW-1185">Reference proteome</keyword>
<proteinExistence type="predicted"/>
<feature type="region of interest" description="Disordered" evidence="2">
    <location>
        <begin position="727"/>
        <end position="747"/>
    </location>
</feature>
<sequence>MSKRYRQLLPVLNSDSSPSNSHSSGSSSTPWSSSDELLKRQRIGTQLACNACRKRKIRCGGQRPRCEACRRRGEKDSCTYVDSRSQGQTSEETDQILELFDLLKSGPESQALDILQILRCHNDLETALSIVQARRGPGRLTSGQEWTPISTRHLRLEYELMARNPVSFPPLQPFEASILKAVLGTGRISTTDSEDISSSSNSEPNPFPAQHPTRNPISTLRSCDERLEDLDMSFWTSVRFPNDIAAKIISLYLETDHPLLGTFDPDLFVDDLVNCRLGHCSRLLINAIMYWGCVGGLNTQGKPLTSLTRTSQQMYSASDPTVKQYMPRFSEEAEALWSEEKCTDSLLNLAGTQLLGLAYLGDGKDHYVLTYASEANAMGARMGLFGVDPIVAASKAREVTPELQNATSYAAWGTFNWIVLISLFYQQPGLSYPEYPPILPIPGHTWHRGSDDSSESVRETLKSAYMGDTFPVLCRFWRIIHEVTLRFYRDQPHPRERLSGHLSLAFAEYKYRELIAWAETLPPSMMRSEDSPHHVLIFHIWLHAAILDILRPFTVRARSASRPLRLKTFPCKKASLDAAYKASVNQLKRLIVVYRTNYASSTYTMLWHTALIHVANAILGDTKDPTWRFYLLFCIRCYGHLRQAYRFAEAIGRSLLSMTLQQGDLSASEARHLMQQFEENWLSSSSEDIRATFMADLNLAMTDPEEATVERLADRFEDIALFREFTNQEDSSEDEPMEDETVSWDTL</sequence>
<accession>A0A9P8VRX3</accession>
<dbReference type="GO" id="GO:0000981">
    <property type="term" value="F:DNA-binding transcription factor activity, RNA polymerase II-specific"/>
    <property type="evidence" value="ECO:0007669"/>
    <property type="project" value="InterPro"/>
</dbReference>
<feature type="region of interest" description="Disordered" evidence="2">
    <location>
        <begin position="1"/>
        <end position="35"/>
    </location>
</feature>
<feature type="compositionally biased region" description="Low complexity" evidence="2">
    <location>
        <begin position="14"/>
        <end position="34"/>
    </location>
</feature>
<dbReference type="OrthoDB" id="10261408at2759"/>
<dbReference type="CDD" id="cd12148">
    <property type="entry name" value="fungal_TF_MHR"/>
    <property type="match status" value="1"/>
</dbReference>
<organism evidence="4 5">
    <name type="scientific">Thelonectria olida</name>
    <dbReference type="NCBI Taxonomy" id="1576542"/>
    <lineage>
        <taxon>Eukaryota</taxon>
        <taxon>Fungi</taxon>
        <taxon>Dikarya</taxon>
        <taxon>Ascomycota</taxon>
        <taxon>Pezizomycotina</taxon>
        <taxon>Sordariomycetes</taxon>
        <taxon>Hypocreomycetidae</taxon>
        <taxon>Hypocreales</taxon>
        <taxon>Nectriaceae</taxon>
        <taxon>Thelonectria</taxon>
    </lineage>
</organism>